<protein>
    <submittedName>
        <fullName evidence="2">Uncharacterized protein</fullName>
    </submittedName>
</protein>
<accession>A0ABR7BJ02</accession>
<evidence type="ECO:0000256" key="1">
    <source>
        <dbReference type="SAM" id="Phobius"/>
    </source>
</evidence>
<sequence>MGSYTNFMMGVICHIVKKTPSLFSVRMRLASEGYFRSLDEIRNSTDVQSSEYIAQYSLLFPHYDWTFTGIRHLQPLSMSDAVKAVRWGESNSIWKKNRVEINPTASREVSLDRLFFRASLMVRRYRKIGALMLIVNGLHTVSCLWLSLKVAITFYLHTGI</sequence>
<keyword evidence="1" id="KW-0812">Transmembrane</keyword>
<dbReference type="Proteomes" id="UP000660131">
    <property type="component" value="Unassembled WGS sequence"/>
</dbReference>
<reference evidence="2 3" key="1">
    <citation type="submission" date="2020-08" db="EMBL/GenBank/DDBJ databases">
        <title>Putative novel bacterial strains isolated from necrotic wheat leaf tissues caused by Xanthomonas translucens.</title>
        <authorList>
            <person name="Tambong J.T."/>
        </authorList>
    </citation>
    <scope>NUCLEOTIDE SEQUENCE [LARGE SCALE GENOMIC DNA]</scope>
    <source>
        <strain evidence="2 3">DOAB 1067</strain>
    </source>
</reference>
<gene>
    <name evidence="2" type="ORF">H8S56_19375</name>
</gene>
<keyword evidence="1" id="KW-0472">Membrane</keyword>
<keyword evidence="1" id="KW-1133">Transmembrane helix</keyword>
<evidence type="ECO:0000313" key="3">
    <source>
        <dbReference type="Proteomes" id="UP000660131"/>
    </source>
</evidence>
<feature type="transmembrane region" description="Helical" evidence="1">
    <location>
        <begin position="128"/>
        <end position="148"/>
    </location>
</feature>
<evidence type="ECO:0000313" key="2">
    <source>
        <dbReference type="EMBL" id="MBC3957176.1"/>
    </source>
</evidence>
<dbReference type="EMBL" id="JACONV010000018">
    <property type="protein sequence ID" value="MBC3957176.1"/>
    <property type="molecule type" value="Genomic_DNA"/>
</dbReference>
<keyword evidence="3" id="KW-1185">Reference proteome</keyword>
<proteinExistence type="predicted"/>
<name>A0ABR7BJ02_9PSED</name>
<comment type="caution">
    <text evidence="2">The sequence shown here is derived from an EMBL/GenBank/DDBJ whole genome shotgun (WGS) entry which is preliminary data.</text>
</comment>
<organism evidence="2 3">
    <name type="scientific">Pseudomonas triticifolii</name>
    <dbReference type="NCBI Taxonomy" id="2762592"/>
    <lineage>
        <taxon>Bacteria</taxon>
        <taxon>Pseudomonadati</taxon>
        <taxon>Pseudomonadota</taxon>
        <taxon>Gammaproteobacteria</taxon>
        <taxon>Pseudomonadales</taxon>
        <taxon>Pseudomonadaceae</taxon>
        <taxon>Pseudomonas</taxon>
    </lineage>
</organism>
<dbReference type="RefSeq" id="WP_187519525.1">
    <property type="nucleotide sequence ID" value="NZ_JACONV010000018.1"/>
</dbReference>